<dbReference type="SUPFAM" id="SSF52540">
    <property type="entry name" value="P-loop containing nucleoside triphosphate hydrolases"/>
    <property type="match status" value="1"/>
</dbReference>
<comment type="catalytic activity">
    <reaction evidence="9">
        <text>an R-cob(III)alamin(out) + ATP + H2O = an R-cob(III)alamin(in) + ADP + phosphate + H(+)</text>
        <dbReference type="Rhea" id="RHEA:17873"/>
        <dbReference type="ChEBI" id="CHEBI:15377"/>
        <dbReference type="ChEBI" id="CHEBI:15378"/>
        <dbReference type="ChEBI" id="CHEBI:30616"/>
        <dbReference type="ChEBI" id="CHEBI:43474"/>
        <dbReference type="ChEBI" id="CHEBI:140785"/>
        <dbReference type="ChEBI" id="CHEBI:456216"/>
        <dbReference type="EC" id="7.6.2.8"/>
    </reaction>
</comment>
<dbReference type="OrthoDB" id="24644at2157"/>
<keyword evidence="5 17" id="KW-0067">ATP-binding</keyword>
<evidence type="ECO:0000256" key="5">
    <source>
        <dbReference type="ARBA" id="ARBA00022840"/>
    </source>
</evidence>
<evidence type="ECO:0000256" key="12">
    <source>
        <dbReference type="ARBA" id="ARBA00066387"/>
    </source>
</evidence>
<dbReference type="PANTHER" id="PTHR42771:SF2">
    <property type="entry name" value="IRON(3+)-HYDROXAMATE IMPORT ATP-BINDING PROTEIN FHUC"/>
    <property type="match status" value="1"/>
</dbReference>
<evidence type="ECO:0000256" key="9">
    <source>
        <dbReference type="ARBA" id="ARBA00050590"/>
    </source>
</evidence>
<keyword evidence="2" id="KW-0813">Transport</keyword>
<comment type="subcellular location">
    <subcellularLocation>
        <location evidence="1">Cell membrane</location>
        <topology evidence="1">Peripheral membrane protein</topology>
    </subcellularLocation>
</comment>
<keyword evidence="8" id="KW-0472">Membrane</keyword>
<evidence type="ECO:0000256" key="10">
    <source>
        <dbReference type="ARBA" id="ARBA00058960"/>
    </source>
</evidence>
<dbReference type="FunFam" id="3.40.50.300:FF:000134">
    <property type="entry name" value="Iron-enterobactin ABC transporter ATP-binding protein"/>
    <property type="match status" value="1"/>
</dbReference>
<dbReference type="InterPro" id="IPR003593">
    <property type="entry name" value="AAA+_ATPase"/>
</dbReference>
<keyword evidence="6" id="KW-0408">Iron</keyword>
<dbReference type="InterPro" id="IPR003439">
    <property type="entry name" value="ABC_transporter-like_ATP-bd"/>
</dbReference>
<dbReference type="Pfam" id="PF00005">
    <property type="entry name" value="ABC_tran"/>
    <property type="match status" value="1"/>
</dbReference>
<sequence>MAGDHRSRKSGIDDRTDDATPDRSPTTTAVRGTDLVVGYGDTSDPVIDGESIDIPTDEVTALIGPNGSGKSTLLKGLAHRLEPDRGTVLLDGRAVDSFGTKALARKLGLLSQENVAPEGISVADLVERGRYPHCGFFDSLSDTDHAAVDDAIRLAGIDHLRERDVGSLSGGQEQLVWIAMALAQDTDVVLLDEPTTFLDPHHQLEVMQIVETLRDESDTTVVLVLHDIGQAARYADHVVALKDGAVYARGPPESIVTPALLADVFEIEATVVETEHGPRIVPLDPIHDDST</sequence>
<dbReference type="SMART" id="SM00382">
    <property type="entry name" value="AAA"/>
    <property type="match status" value="1"/>
</dbReference>
<evidence type="ECO:0000256" key="4">
    <source>
        <dbReference type="ARBA" id="ARBA00022741"/>
    </source>
</evidence>
<dbReference type="Proteomes" id="UP000608662">
    <property type="component" value="Unassembled WGS sequence"/>
</dbReference>
<evidence type="ECO:0000256" key="2">
    <source>
        <dbReference type="ARBA" id="ARBA00022448"/>
    </source>
</evidence>
<evidence type="ECO:0000256" key="6">
    <source>
        <dbReference type="ARBA" id="ARBA00023004"/>
    </source>
</evidence>
<evidence type="ECO:0000256" key="1">
    <source>
        <dbReference type="ARBA" id="ARBA00004202"/>
    </source>
</evidence>
<keyword evidence="3" id="KW-1003">Cell membrane</keyword>
<keyword evidence="7" id="KW-0406">Ion transport</keyword>
<dbReference type="GO" id="GO:0006811">
    <property type="term" value="P:monoatomic ion transport"/>
    <property type="evidence" value="ECO:0007669"/>
    <property type="project" value="UniProtKB-KW"/>
</dbReference>
<gene>
    <name evidence="17" type="ORF">GOC74_17065</name>
</gene>
<feature type="domain" description="ABC transporter" evidence="16">
    <location>
        <begin position="30"/>
        <end position="268"/>
    </location>
</feature>
<evidence type="ECO:0000256" key="3">
    <source>
        <dbReference type="ARBA" id="ARBA00022475"/>
    </source>
</evidence>
<dbReference type="PROSITE" id="PS50893">
    <property type="entry name" value="ABC_TRANSPORTER_2"/>
    <property type="match status" value="1"/>
</dbReference>
<dbReference type="AlphaFoldDB" id="A0A847UDS4"/>
<evidence type="ECO:0000313" key="17">
    <source>
        <dbReference type="EMBL" id="NLV11635.1"/>
    </source>
</evidence>
<feature type="compositionally biased region" description="Basic and acidic residues" evidence="15">
    <location>
        <begin position="10"/>
        <end position="21"/>
    </location>
</feature>
<dbReference type="GO" id="GO:0015420">
    <property type="term" value="F:ABC-type vitamin B12 transporter activity"/>
    <property type="evidence" value="ECO:0007669"/>
    <property type="project" value="UniProtKB-EC"/>
</dbReference>
<evidence type="ECO:0000256" key="15">
    <source>
        <dbReference type="SAM" id="MobiDB-lite"/>
    </source>
</evidence>
<comment type="caution">
    <text evidence="17">The sequence shown here is derived from an EMBL/GenBank/DDBJ whole genome shotgun (WGS) entry which is preliminary data.</text>
</comment>
<reference evidence="17" key="1">
    <citation type="submission" date="2019-12" db="EMBL/GenBank/DDBJ databases">
        <title>Whole-genome sequence of Halomicrobium mukohataei pws1.</title>
        <authorList>
            <person name="Verma D.K."/>
            <person name="Gopal K."/>
            <person name="Prasad E.S."/>
        </authorList>
    </citation>
    <scope>NUCLEOTIDE SEQUENCE</scope>
    <source>
        <strain evidence="17">Pws1</strain>
    </source>
</reference>
<dbReference type="Gene3D" id="3.40.50.300">
    <property type="entry name" value="P-loop containing nucleotide triphosphate hydrolases"/>
    <property type="match status" value="1"/>
</dbReference>
<keyword evidence="4" id="KW-0547">Nucleotide-binding</keyword>
<evidence type="ECO:0000256" key="8">
    <source>
        <dbReference type="ARBA" id="ARBA00023136"/>
    </source>
</evidence>
<evidence type="ECO:0000313" key="18">
    <source>
        <dbReference type="Proteomes" id="UP000608662"/>
    </source>
</evidence>
<proteinExistence type="predicted"/>
<evidence type="ECO:0000256" key="11">
    <source>
        <dbReference type="ARBA" id="ARBA00064420"/>
    </source>
</evidence>
<protein>
    <recommendedName>
        <fullName evidence="13">Cobalamin import ATP-binding protein BtuD</fullName>
        <ecNumber evidence="12">7.6.2.8</ecNumber>
    </recommendedName>
    <alternativeName>
        <fullName evidence="14">Vitamin B12-transporting ATPase</fullName>
    </alternativeName>
</protein>
<dbReference type="RefSeq" id="WP_170095285.1">
    <property type="nucleotide sequence ID" value="NZ_WOYG01000001.1"/>
</dbReference>
<evidence type="ECO:0000256" key="14">
    <source>
        <dbReference type="ARBA" id="ARBA00077139"/>
    </source>
</evidence>
<dbReference type="GO" id="GO:0005524">
    <property type="term" value="F:ATP binding"/>
    <property type="evidence" value="ECO:0007669"/>
    <property type="project" value="UniProtKB-KW"/>
</dbReference>
<dbReference type="InterPro" id="IPR027417">
    <property type="entry name" value="P-loop_NTPase"/>
</dbReference>
<feature type="region of interest" description="Disordered" evidence="15">
    <location>
        <begin position="1"/>
        <end position="33"/>
    </location>
</feature>
<comment type="subunit">
    <text evidence="11">The complex is composed of two ATP-binding proteins (BtuD), two transmembrane proteins (BtuC) and a solute-binding protein (BtuF).</text>
</comment>
<dbReference type="CDD" id="cd03214">
    <property type="entry name" value="ABC_Iron-Siderophores_B12_Hemin"/>
    <property type="match status" value="1"/>
</dbReference>
<evidence type="ECO:0000256" key="7">
    <source>
        <dbReference type="ARBA" id="ARBA00023065"/>
    </source>
</evidence>
<dbReference type="EC" id="7.6.2.8" evidence="12"/>
<dbReference type="EMBL" id="WOYG01000001">
    <property type="protein sequence ID" value="NLV11635.1"/>
    <property type="molecule type" value="Genomic_DNA"/>
</dbReference>
<dbReference type="PANTHER" id="PTHR42771">
    <property type="entry name" value="IRON(3+)-HYDROXAMATE IMPORT ATP-BINDING PROTEIN FHUC"/>
    <property type="match status" value="1"/>
</dbReference>
<name>A0A847UDS4_9EURY</name>
<dbReference type="GO" id="GO:0005886">
    <property type="term" value="C:plasma membrane"/>
    <property type="evidence" value="ECO:0007669"/>
    <property type="project" value="UniProtKB-SubCell"/>
</dbReference>
<organism evidence="17 18">
    <name type="scientific">Halomicrobium mukohataei</name>
    <dbReference type="NCBI Taxonomy" id="57705"/>
    <lineage>
        <taxon>Archaea</taxon>
        <taxon>Methanobacteriati</taxon>
        <taxon>Methanobacteriota</taxon>
        <taxon>Stenosarchaea group</taxon>
        <taxon>Halobacteria</taxon>
        <taxon>Halobacteriales</taxon>
        <taxon>Haloarculaceae</taxon>
        <taxon>Halomicrobium</taxon>
    </lineage>
</organism>
<comment type="function">
    <text evidence="10">Required for corrinoid utilization. Probably part of the ABC transporter complex BtuCDF involved in cobalamin (vitamin B12) import. Probably responsible for energy coupling to the transport system.</text>
</comment>
<dbReference type="GO" id="GO:0016887">
    <property type="term" value="F:ATP hydrolysis activity"/>
    <property type="evidence" value="ECO:0007669"/>
    <property type="project" value="InterPro"/>
</dbReference>
<accession>A0A847UDS4</accession>
<evidence type="ECO:0000256" key="13">
    <source>
        <dbReference type="ARBA" id="ARBA00073649"/>
    </source>
</evidence>
<dbReference type="InterPro" id="IPR051535">
    <property type="entry name" value="Siderophore_ABC-ATPase"/>
</dbReference>
<evidence type="ECO:0000259" key="16">
    <source>
        <dbReference type="PROSITE" id="PS50893"/>
    </source>
</evidence>